<dbReference type="PANTHER" id="PTHR13673">
    <property type="entry name" value="ESOPHAGEAL CANCER ASSOCIATED PROTEIN"/>
    <property type="match status" value="1"/>
</dbReference>
<dbReference type="AlphaFoldDB" id="A0A6B2KX81"/>
<dbReference type="GO" id="GO:0005768">
    <property type="term" value="C:endosome"/>
    <property type="evidence" value="ECO:0007669"/>
    <property type="project" value="UniProtKB-SubCell"/>
</dbReference>
<evidence type="ECO:0000313" key="6">
    <source>
        <dbReference type="EMBL" id="NDV29363.1"/>
    </source>
</evidence>
<comment type="similarity">
    <text evidence="2">Belongs to the VPS35L family.</text>
</comment>
<protein>
    <submittedName>
        <fullName evidence="6">Uncharacterized protein</fullName>
    </submittedName>
</protein>
<dbReference type="GO" id="GO:0032456">
    <property type="term" value="P:endocytic recycling"/>
    <property type="evidence" value="ECO:0007669"/>
    <property type="project" value="InterPro"/>
</dbReference>
<keyword evidence="4" id="KW-0967">Endosome</keyword>
<keyword evidence="3" id="KW-0813">Transport</keyword>
<dbReference type="EMBL" id="GIBP01000394">
    <property type="protein sequence ID" value="NDV29363.1"/>
    <property type="molecule type" value="Transcribed_RNA"/>
</dbReference>
<accession>A0A6B2KX81</accession>
<evidence type="ECO:0000256" key="1">
    <source>
        <dbReference type="ARBA" id="ARBA00004177"/>
    </source>
</evidence>
<name>A0A6B2KX81_9EUKA</name>
<comment type="subcellular location">
    <subcellularLocation>
        <location evidence="1">Endosome</location>
    </subcellularLocation>
</comment>
<evidence type="ECO:0000256" key="3">
    <source>
        <dbReference type="ARBA" id="ARBA00022448"/>
    </source>
</evidence>
<dbReference type="PANTHER" id="PTHR13673:SF0">
    <property type="entry name" value="VPS35 ENDOSOMAL PROTEIN-SORTING FACTOR-LIKE"/>
    <property type="match status" value="1"/>
</dbReference>
<organism evidence="6">
    <name type="scientific">Arcella intermedia</name>
    <dbReference type="NCBI Taxonomy" id="1963864"/>
    <lineage>
        <taxon>Eukaryota</taxon>
        <taxon>Amoebozoa</taxon>
        <taxon>Tubulinea</taxon>
        <taxon>Elardia</taxon>
        <taxon>Arcellinida</taxon>
        <taxon>Sphaerothecina</taxon>
        <taxon>Arcellidae</taxon>
        <taxon>Arcella</taxon>
    </lineage>
</organism>
<dbReference type="InterPro" id="IPR029705">
    <property type="entry name" value="VPS35L"/>
</dbReference>
<dbReference type="GO" id="GO:0015031">
    <property type="term" value="P:protein transport"/>
    <property type="evidence" value="ECO:0007669"/>
    <property type="project" value="UniProtKB-KW"/>
</dbReference>
<proteinExistence type="inferred from homology"/>
<sequence length="899" mass="102379">MTSFLDPLSEHLDHPLMSDYEPTPLAGLGRAASVPPGAAILGSVEEDVPGWESKKAGIWSKYTTNESISVPSFVSGVGPKPGSAPVDRVKNRLEQLDQDEEDDGEMLQLTQKEYQRHIEKKRDELIKAWDKEKRVKALKTAIKCAKLLGETEKVTMFYPSKFVLITEILDTFGELVFDRIKKRSTIYDDDIAIPLKDNFRAEDVADHAKETCKNWFFKIASIRELLPRIYVEMAIIHSYRFIENDTFPKIFNRLARMIRGIGDPLVAQYARCYLARKGREIVRLQKDFLLTSYEDYMFTEKTFGSEKMLAHIESRKLDGKQYLDLFCPALDWTLECLGYKADAKILDSVLKTYADCTNGFVLQAIITAFPPALVARNGIEFVKLIKKASDDTTGKLPLYRALGVSLAESKPKEEHKIKIFNKIWTDVTKETSLTKYMDLAEVFVGYTLAHLSFKHTDGLLKDILEHMKEEKHYFDYQKQLQAIMQKILSHSKADFNSIFSMKNFLPFLDLFRGETQTEVNKSLLTTFNKTAGSTSDSIIINTMFTVAKTVHDSITALSFDDDKREISQLLCTFIQKLDFGKDLEKHLNFYVEARRAFINLDGVKVELVKGVCHLAVRTNIIVKGKHNKQSSAFVRACIAYCFITIPSIELLFERLYLFTFAAGISMMNQSIPQAESLLKSAVQLVQEFPKNIEERDGKATSTAADLVLYLKYFLSFLVSVPGHPDNGPFYLLKGFKTVVKEYDWEAKGTQRITIYTSTLQFLAALYQKKQPYGWDKIESNLILFGNTISYLNSFHEEINQFLTLLKEEFTRLMEYADGLSRQAQYTVALELLQVSIAHATVTPAFVTFALEYFKIAKKLAAPQALLLQPLEVARRKAALAPEAEQPLYQKLIKVLEDSK</sequence>
<evidence type="ECO:0000256" key="2">
    <source>
        <dbReference type="ARBA" id="ARBA00010704"/>
    </source>
</evidence>
<keyword evidence="5" id="KW-0653">Protein transport</keyword>
<reference evidence="6" key="1">
    <citation type="journal article" date="2020" name="J. Eukaryot. Microbiol.">
        <title>De novo Sequencing, Assembly and Annotation of the Transcriptome for the Free-Living Testate Amoeba Arcella intermedia.</title>
        <authorList>
            <person name="Ribeiro G.M."/>
            <person name="Porfirio-Sousa A.L."/>
            <person name="Maurer-Alcala X.X."/>
            <person name="Katz L.A."/>
            <person name="Lahr D.J.G."/>
        </authorList>
    </citation>
    <scope>NUCLEOTIDE SEQUENCE</scope>
</reference>
<evidence type="ECO:0000256" key="5">
    <source>
        <dbReference type="ARBA" id="ARBA00022927"/>
    </source>
</evidence>
<evidence type="ECO:0000256" key="4">
    <source>
        <dbReference type="ARBA" id="ARBA00022753"/>
    </source>
</evidence>